<keyword evidence="2" id="KW-0442">Lipid degradation</keyword>
<dbReference type="Gene3D" id="3.40.50.1820">
    <property type="entry name" value="alpha/beta hydrolase"/>
    <property type="match status" value="1"/>
</dbReference>
<dbReference type="EMBL" id="WUMK01000008">
    <property type="protein sequence ID" value="MXN47693.1"/>
    <property type="molecule type" value="Genomic_DNA"/>
</dbReference>
<accession>A0A6N8SGJ3</accession>
<dbReference type="InterPro" id="IPR000073">
    <property type="entry name" value="AB_hydrolase_1"/>
</dbReference>
<feature type="domain" description="AB hydrolase-1" evidence="5">
    <location>
        <begin position="81"/>
        <end position="172"/>
    </location>
</feature>
<dbReference type="InterPro" id="IPR016986">
    <property type="entry name" value="UCP031982_abhydr"/>
</dbReference>
<evidence type="ECO:0000313" key="6">
    <source>
        <dbReference type="EMBL" id="MXN47693.1"/>
    </source>
</evidence>
<dbReference type="GO" id="GO:0003847">
    <property type="term" value="F:1-alkyl-2-acetylglycerophosphocholine esterase activity"/>
    <property type="evidence" value="ECO:0007669"/>
    <property type="project" value="TreeGrafter"/>
</dbReference>
<keyword evidence="7" id="KW-1185">Reference proteome</keyword>
<dbReference type="InterPro" id="IPR029058">
    <property type="entry name" value="AB_hydrolase_fold"/>
</dbReference>
<dbReference type="PANTHER" id="PTHR10272:SF0">
    <property type="entry name" value="PLATELET-ACTIVATING FACTOR ACETYLHYDROLASE"/>
    <property type="match status" value="1"/>
</dbReference>
<comment type="caution">
    <text evidence="6">The sequence shown here is derived from an EMBL/GenBank/DDBJ whole genome shotgun (WGS) entry which is preliminary data.</text>
</comment>
<feature type="signal peptide" evidence="4">
    <location>
        <begin position="1"/>
        <end position="22"/>
    </location>
</feature>
<dbReference type="Proteomes" id="UP000435802">
    <property type="component" value="Unassembled WGS sequence"/>
</dbReference>
<dbReference type="GO" id="GO:0016042">
    <property type="term" value="P:lipid catabolic process"/>
    <property type="evidence" value="ECO:0007669"/>
    <property type="project" value="UniProtKB-KW"/>
</dbReference>
<dbReference type="RefSeq" id="WP_160861212.1">
    <property type="nucleotide sequence ID" value="NZ_WUMK01000008.1"/>
</dbReference>
<keyword evidence="1 6" id="KW-0378">Hydrolase</keyword>
<protein>
    <submittedName>
        <fullName evidence="6">Dienelactone hydrolase</fullName>
    </submittedName>
</protein>
<sequence>MFPPFILSTLFIAGVSLASARAADVGVRTISVSAPERGRAVEVTVWYPTGAGGPSSLVGDNQLFKGAPSVRDAALAKGRFPLVLLSHGSGSRADAMSWLATALAEAGFVVAGPNHPGTTSGDSTPEETVKLWQRTADLSAVIDRLSSDPQWRDALDPARIGVVGFSLGGAAAMEISGARANLDAYARYCDGYDQGDCAWFARGVGYVDGKPIKVEKLDLRKVDKARFEQSNRDPRIRAAVLVDTGLAQAYEADSLKAIDIPLSFINLGSPGTIPKSVISDGLATLVPQARYATVADSWHYSFLPECKPDGLELLKAEGEVDPICDEVTSRPRADIHEELKRLVVDALQKTLKGSF</sequence>
<evidence type="ECO:0000256" key="4">
    <source>
        <dbReference type="SAM" id="SignalP"/>
    </source>
</evidence>
<proteinExistence type="predicted"/>
<feature type="chain" id="PRO_5026711182" evidence="4">
    <location>
        <begin position="23"/>
        <end position="355"/>
    </location>
</feature>
<dbReference type="Pfam" id="PF00561">
    <property type="entry name" value="Abhydrolase_1"/>
    <property type="match status" value="1"/>
</dbReference>
<evidence type="ECO:0000256" key="1">
    <source>
        <dbReference type="ARBA" id="ARBA00022801"/>
    </source>
</evidence>
<dbReference type="OrthoDB" id="9814760at2"/>
<dbReference type="SUPFAM" id="SSF53474">
    <property type="entry name" value="alpha/beta-Hydrolases"/>
    <property type="match status" value="1"/>
</dbReference>
<evidence type="ECO:0000256" key="2">
    <source>
        <dbReference type="ARBA" id="ARBA00022963"/>
    </source>
</evidence>
<evidence type="ECO:0000256" key="3">
    <source>
        <dbReference type="ARBA" id="ARBA00023098"/>
    </source>
</evidence>
<dbReference type="AlphaFoldDB" id="A0A6N8SGJ3"/>
<evidence type="ECO:0000313" key="7">
    <source>
        <dbReference type="Proteomes" id="UP000435802"/>
    </source>
</evidence>
<evidence type="ECO:0000259" key="5">
    <source>
        <dbReference type="Pfam" id="PF00561"/>
    </source>
</evidence>
<reference evidence="6 7" key="1">
    <citation type="submission" date="2019-12" db="EMBL/GenBank/DDBJ databases">
        <title>Shinella kummerowiae sp. nov., a symbiotic bacterium isolated from root nodules of the herbal legume Kummerowia stipulacea.</title>
        <authorList>
            <person name="Gao J."/>
        </authorList>
    </citation>
    <scope>NUCLEOTIDE SEQUENCE [LARGE SCALE GENOMIC DNA]</scope>
    <source>
        <strain evidence="6 7">CCBAU 25048</strain>
    </source>
</reference>
<dbReference type="PANTHER" id="PTHR10272">
    <property type="entry name" value="PLATELET-ACTIVATING FACTOR ACETYLHYDROLASE"/>
    <property type="match status" value="1"/>
</dbReference>
<dbReference type="PIRSF" id="PIRSF031982">
    <property type="entry name" value="UCP031982_abhydr"/>
    <property type="match status" value="1"/>
</dbReference>
<gene>
    <name evidence="6" type="ORF">GR138_21035</name>
</gene>
<name>A0A6N8SGJ3_9HYPH</name>
<keyword evidence="4" id="KW-0732">Signal</keyword>
<organism evidence="6 7">
    <name type="scientific">Shinella kummerowiae</name>
    <dbReference type="NCBI Taxonomy" id="417745"/>
    <lineage>
        <taxon>Bacteria</taxon>
        <taxon>Pseudomonadati</taxon>
        <taxon>Pseudomonadota</taxon>
        <taxon>Alphaproteobacteria</taxon>
        <taxon>Hyphomicrobiales</taxon>
        <taxon>Rhizobiaceae</taxon>
        <taxon>Shinella</taxon>
    </lineage>
</organism>
<keyword evidence="3" id="KW-0443">Lipid metabolism</keyword>